<evidence type="ECO:0000256" key="1">
    <source>
        <dbReference type="SAM" id="SignalP"/>
    </source>
</evidence>
<name>A0A9J6Q7D3_9ENTR</name>
<accession>A0A9J6Q7D3</accession>
<gene>
    <name evidence="2" type="ORF">M8014_07890</name>
</gene>
<reference evidence="2" key="1">
    <citation type="submission" date="2022-05" db="EMBL/GenBank/DDBJ databases">
        <title>Description of a novel species of Leclercia; Leclercia tamurae and the Proposal for a Novel Genus Silvania gen. nov. Containing Two Novel Species Silvania hatchlandensis sp. nov. and Silvania confinis sp. nov. Isolated from the Rhizosphere of Oak.</title>
        <authorList>
            <person name="Maddock D.W."/>
            <person name="Brady C.L."/>
            <person name="Denman S."/>
            <person name="Arnold D."/>
        </authorList>
    </citation>
    <scope>NUCLEOTIDE SEQUENCE</scope>
    <source>
        <strain evidence="2">H19S6</strain>
    </source>
</reference>
<feature type="signal peptide" evidence="1">
    <location>
        <begin position="1"/>
        <end position="25"/>
    </location>
</feature>
<dbReference type="EMBL" id="JAMGZK010000044">
    <property type="protein sequence ID" value="MCU6664261.1"/>
    <property type="molecule type" value="Genomic_DNA"/>
</dbReference>
<feature type="chain" id="PRO_5039950910" evidence="1">
    <location>
        <begin position="26"/>
        <end position="204"/>
    </location>
</feature>
<dbReference type="AlphaFoldDB" id="A0A9J6Q7D3"/>
<evidence type="ECO:0000313" key="3">
    <source>
        <dbReference type="Proteomes" id="UP001063816"/>
    </source>
</evidence>
<keyword evidence="3" id="KW-1185">Reference proteome</keyword>
<keyword evidence="1" id="KW-0732">Signal</keyword>
<evidence type="ECO:0000313" key="2">
    <source>
        <dbReference type="EMBL" id="MCU6664261.1"/>
    </source>
</evidence>
<organism evidence="2 3">
    <name type="scientific">Silvania hatchlandensis</name>
    <dbReference type="NCBI Taxonomy" id="2926469"/>
    <lineage>
        <taxon>Bacteria</taxon>
        <taxon>Pseudomonadati</taxon>
        <taxon>Pseudomonadota</taxon>
        <taxon>Gammaproteobacteria</taxon>
        <taxon>Enterobacterales</taxon>
        <taxon>Enterobacteriaceae</taxon>
        <taxon>Silvania</taxon>
    </lineage>
</organism>
<protein>
    <submittedName>
        <fullName evidence="2">Uncharacterized protein</fullName>
    </submittedName>
</protein>
<dbReference type="RefSeq" id="WP_271281971.1">
    <property type="nucleotide sequence ID" value="NZ_JAMGZK010000044.1"/>
</dbReference>
<sequence>MNKYLFALPPAIIMALPYLVSPASAAKPVHAVDVKSFDVGGVKTGMSIEEARAAMQKNFGVPADKIEATKSATYQVATKVTGSQQIMYLVYENKGTRMQVTFEPRIPYDKSNPMAAALISYEIPWTSDNETSIKEAALAKYGPVSTTDMYPVWCENPIPGTGMGCEPDSASLKVASTTLTLIDPAWQNARMKFMDQQNATKPQI</sequence>
<comment type="caution">
    <text evidence="2">The sequence shown here is derived from an EMBL/GenBank/DDBJ whole genome shotgun (WGS) entry which is preliminary data.</text>
</comment>
<dbReference type="Proteomes" id="UP001063816">
    <property type="component" value="Unassembled WGS sequence"/>
</dbReference>
<proteinExistence type="predicted"/>